<name>A0A6A4HWR2_9AGAR</name>
<dbReference type="Proteomes" id="UP000799118">
    <property type="component" value="Unassembled WGS sequence"/>
</dbReference>
<dbReference type="GO" id="GO:0008194">
    <property type="term" value="F:UDP-glycosyltransferase activity"/>
    <property type="evidence" value="ECO:0007669"/>
    <property type="project" value="InterPro"/>
</dbReference>
<sequence>NGSTVNVPGVPLSYDYEWCPSSVRFSSISMSNMLSSSTQLLLTMLPNLAAVVRSGQIYIREADGVVCVSANAFEPEAVTAVKEWFSSMKKPWYNVGPLSINANAVQVTEEDTLISTFLNRIQGEFGPKSLLYISFGTLCWPEEQDRVWAAIDGLTAKRQPFIFSHPSPFQQFPDEMKKKIADSGIAMEVNWAPQEFILAHPATGWFLTHGGWNSMQEAFMYRVPLIFWPFQADQPYNAMRMSSLKAGFSLVEVRTGKNGTRKPYDCNELPAFTGASAQAEIEQLIDKLRGQEGLMVRTNFEAIADAMNKTWGLNGESRKDLRLMLDTFT</sequence>
<dbReference type="PANTHER" id="PTHR48045:SF31">
    <property type="entry name" value="UDP-GLYCOSYLTRANSFERASE 76B1-LIKE"/>
    <property type="match status" value="1"/>
</dbReference>
<accession>A0A6A4HWR2</accession>
<protein>
    <submittedName>
        <fullName evidence="2">UDP-Glycosyltransferase/glycogen phosphorylase</fullName>
    </submittedName>
</protein>
<reference evidence="2" key="1">
    <citation type="journal article" date="2019" name="Environ. Microbiol.">
        <title>Fungal ecological strategies reflected in gene transcription - a case study of two litter decomposers.</title>
        <authorList>
            <person name="Barbi F."/>
            <person name="Kohler A."/>
            <person name="Barry K."/>
            <person name="Baskaran P."/>
            <person name="Daum C."/>
            <person name="Fauchery L."/>
            <person name="Ihrmark K."/>
            <person name="Kuo A."/>
            <person name="LaButti K."/>
            <person name="Lipzen A."/>
            <person name="Morin E."/>
            <person name="Grigoriev I.V."/>
            <person name="Henrissat B."/>
            <person name="Lindahl B."/>
            <person name="Martin F."/>
        </authorList>
    </citation>
    <scope>NUCLEOTIDE SEQUENCE</scope>
    <source>
        <strain evidence="2">JB14</strain>
    </source>
</reference>
<dbReference type="CDD" id="cd03784">
    <property type="entry name" value="GT1_Gtf-like"/>
    <property type="match status" value="1"/>
</dbReference>
<dbReference type="OrthoDB" id="5835829at2759"/>
<dbReference type="InterPro" id="IPR002213">
    <property type="entry name" value="UDP_glucos_trans"/>
</dbReference>
<evidence type="ECO:0000313" key="2">
    <source>
        <dbReference type="EMBL" id="KAE9403762.1"/>
    </source>
</evidence>
<proteinExistence type="predicted"/>
<evidence type="ECO:0000313" key="3">
    <source>
        <dbReference type="Proteomes" id="UP000799118"/>
    </source>
</evidence>
<keyword evidence="1" id="KW-0808">Transferase</keyword>
<keyword evidence="3" id="KW-1185">Reference proteome</keyword>
<dbReference type="PANTHER" id="PTHR48045">
    <property type="entry name" value="UDP-GLYCOSYLTRANSFERASE 72B1"/>
    <property type="match status" value="1"/>
</dbReference>
<dbReference type="AlphaFoldDB" id="A0A6A4HWR2"/>
<dbReference type="Gene3D" id="3.40.50.2000">
    <property type="entry name" value="Glycogen Phosphorylase B"/>
    <property type="match status" value="2"/>
</dbReference>
<feature type="non-terminal residue" evidence="2">
    <location>
        <position position="1"/>
    </location>
</feature>
<gene>
    <name evidence="2" type="ORF">BT96DRAFT_814545</name>
</gene>
<dbReference type="SUPFAM" id="SSF53756">
    <property type="entry name" value="UDP-Glycosyltransferase/glycogen phosphorylase"/>
    <property type="match status" value="1"/>
</dbReference>
<organism evidence="2 3">
    <name type="scientific">Gymnopus androsaceus JB14</name>
    <dbReference type="NCBI Taxonomy" id="1447944"/>
    <lineage>
        <taxon>Eukaryota</taxon>
        <taxon>Fungi</taxon>
        <taxon>Dikarya</taxon>
        <taxon>Basidiomycota</taxon>
        <taxon>Agaricomycotina</taxon>
        <taxon>Agaricomycetes</taxon>
        <taxon>Agaricomycetidae</taxon>
        <taxon>Agaricales</taxon>
        <taxon>Marasmiineae</taxon>
        <taxon>Omphalotaceae</taxon>
        <taxon>Gymnopus</taxon>
    </lineage>
</organism>
<evidence type="ECO:0000256" key="1">
    <source>
        <dbReference type="ARBA" id="ARBA00022679"/>
    </source>
</evidence>
<dbReference type="EMBL" id="ML769422">
    <property type="protein sequence ID" value="KAE9403762.1"/>
    <property type="molecule type" value="Genomic_DNA"/>
</dbReference>
<dbReference type="Pfam" id="PF00201">
    <property type="entry name" value="UDPGT"/>
    <property type="match status" value="1"/>
</dbReference>